<keyword evidence="1" id="KW-0732">Signal</keyword>
<sequence>MGSLISIYVSLFFCLSACFSAHATVNLTDLANKGVERWTPEVFSGQTSYSVQPYKGRLALKAVSHNAASGLVLKQQIDLLETPYLNWSWLAEKALPALDERSKSGDDYIARIYLVIEGGLFVWRTKSISYVWSSNQAKGQVWNNAYAGSNLKMIALRGKEDALGQWHQERRNIYQDLITHFGDKGSDKANRKAYRYIDVIAIMTDTDNSASQAESYYGEITLSD</sequence>
<keyword evidence="3" id="KW-1185">Reference proteome</keyword>
<comment type="caution">
    <text evidence="2">The sequence shown here is derived from an EMBL/GenBank/DDBJ whole genome shotgun (WGS) entry which is preliminary data.</text>
</comment>
<name>A0ABS8WCM8_9GAMM</name>
<protein>
    <submittedName>
        <fullName evidence="2">DUF3047 domain-containing protein</fullName>
    </submittedName>
</protein>
<dbReference type="EMBL" id="JAIMJA010000025">
    <property type="protein sequence ID" value="MCE2596797.1"/>
    <property type="molecule type" value="Genomic_DNA"/>
</dbReference>
<dbReference type="InterPro" id="IPR021409">
    <property type="entry name" value="DUF3047"/>
</dbReference>
<accession>A0ABS8WCM8</accession>
<dbReference type="RefSeq" id="WP_233054506.1">
    <property type="nucleotide sequence ID" value="NZ_JAIMJA010000025.1"/>
</dbReference>
<feature type="signal peptide" evidence="1">
    <location>
        <begin position="1"/>
        <end position="23"/>
    </location>
</feature>
<proteinExistence type="predicted"/>
<evidence type="ECO:0000256" key="1">
    <source>
        <dbReference type="SAM" id="SignalP"/>
    </source>
</evidence>
<reference evidence="2 3" key="1">
    <citation type="journal article" date="2022" name="Environ. Microbiol. Rep.">
        <title>Eco-phylogenetic analyses reveal divergent evolution of vitamin B12 metabolism in the marine bacterial family 'Psychromonadaceae'.</title>
        <authorList>
            <person name="Jin X."/>
            <person name="Yang Y."/>
            <person name="Cao H."/>
            <person name="Gao B."/>
            <person name="Zhao Z."/>
        </authorList>
    </citation>
    <scope>NUCLEOTIDE SEQUENCE [LARGE SCALE GENOMIC DNA]</scope>
    <source>
        <strain evidence="2 3">MKS20</strain>
    </source>
</reference>
<dbReference type="Proteomes" id="UP001201273">
    <property type="component" value="Unassembled WGS sequence"/>
</dbReference>
<evidence type="ECO:0000313" key="2">
    <source>
        <dbReference type="EMBL" id="MCE2596797.1"/>
    </source>
</evidence>
<feature type="chain" id="PRO_5045915384" evidence="1">
    <location>
        <begin position="24"/>
        <end position="224"/>
    </location>
</feature>
<dbReference type="Pfam" id="PF11249">
    <property type="entry name" value="DUF3047"/>
    <property type="match status" value="1"/>
</dbReference>
<organism evidence="2 3">
    <name type="scientific">Motilimonas cestriensis</name>
    <dbReference type="NCBI Taxonomy" id="2742685"/>
    <lineage>
        <taxon>Bacteria</taxon>
        <taxon>Pseudomonadati</taxon>
        <taxon>Pseudomonadota</taxon>
        <taxon>Gammaproteobacteria</taxon>
        <taxon>Alteromonadales</taxon>
        <taxon>Alteromonadales genera incertae sedis</taxon>
        <taxon>Motilimonas</taxon>
    </lineage>
</organism>
<evidence type="ECO:0000313" key="3">
    <source>
        <dbReference type="Proteomes" id="UP001201273"/>
    </source>
</evidence>
<gene>
    <name evidence="2" type="ORF">K6Y31_18630</name>
</gene>